<protein>
    <submittedName>
        <fullName evidence="2">Uncharacterized protein</fullName>
    </submittedName>
</protein>
<organism evidence="2 3">
    <name type="scientific">Plectosphaerella cucumerina</name>
    <dbReference type="NCBI Taxonomy" id="40658"/>
    <lineage>
        <taxon>Eukaryota</taxon>
        <taxon>Fungi</taxon>
        <taxon>Dikarya</taxon>
        <taxon>Ascomycota</taxon>
        <taxon>Pezizomycotina</taxon>
        <taxon>Sordariomycetes</taxon>
        <taxon>Hypocreomycetidae</taxon>
        <taxon>Glomerellales</taxon>
        <taxon>Plectosphaerellaceae</taxon>
        <taxon>Plectosphaerella</taxon>
    </lineage>
</organism>
<dbReference type="AlphaFoldDB" id="A0A8K0TM21"/>
<comment type="caution">
    <text evidence="2">The sequence shown here is derived from an EMBL/GenBank/DDBJ whole genome shotgun (WGS) entry which is preliminary data.</text>
</comment>
<keyword evidence="3" id="KW-1185">Reference proteome</keyword>
<evidence type="ECO:0000313" key="3">
    <source>
        <dbReference type="Proteomes" id="UP000813385"/>
    </source>
</evidence>
<dbReference type="EMBL" id="JAGPXD010000002">
    <property type="protein sequence ID" value="KAH7369366.1"/>
    <property type="molecule type" value="Genomic_DNA"/>
</dbReference>
<dbReference type="OrthoDB" id="4850134at2759"/>
<dbReference type="Proteomes" id="UP000813385">
    <property type="component" value="Unassembled WGS sequence"/>
</dbReference>
<feature type="compositionally biased region" description="Polar residues" evidence="1">
    <location>
        <begin position="14"/>
        <end position="40"/>
    </location>
</feature>
<evidence type="ECO:0000256" key="1">
    <source>
        <dbReference type="SAM" id="MobiDB-lite"/>
    </source>
</evidence>
<feature type="compositionally biased region" description="Polar residues" evidence="1">
    <location>
        <begin position="59"/>
        <end position="78"/>
    </location>
</feature>
<evidence type="ECO:0000313" key="2">
    <source>
        <dbReference type="EMBL" id="KAH7369366.1"/>
    </source>
</evidence>
<proteinExistence type="predicted"/>
<reference evidence="2" key="1">
    <citation type="journal article" date="2021" name="Nat. Commun.">
        <title>Genetic determinants of endophytism in the Arabidopsis root mycobiome.</title>
        <authorList>
            <person name="Mesny F."/>
            <person name="Miyauchi S."/>
            <person name="Thiergart T."/>
            <person name="Pickel B."/>
            <person name="Atanasova L."/>
            <person name="Karlsson M."/>
            <person name="Huettel B."/>
            <person name="Barry K.W."/>
            <person name="Haridas S."/>
            <person name="Chen C."/>
            <person name="Bauer D."/>
            <person name="Andreopoulos W."/>
            <person name="Pangilinan J."/>
            <person name="LaButti K."/>
            <person name="Riley R."/>
            <person name="Lipzen A."/>
            <person name="Clum A."/>
            <person name="Drula E."/>
            <person name="Henrissat B."/>
            <person name="Kohler A."/>
            <person name="Grigoriev I.V."/>
            <person name="Martin F.M."/>
            <person name="Hacquard S."/>
        </authorList>
    </citation>
    <scope>NUCLEOTIDE SEQUENCE</scope>
    <source>
        <strain evidence="2">MPI-CAGE-AT-0016</strain>
    </source>
</reference>
<gene>
    <name evidence="2" type="ORF">B0T11DRAFT_327458</name>
</gene>
<sequence length="278" mass="31416">MNNKNSGDTGGKGNSSNPRPGQNPFPQGSRSSRQTYTSPQEARPYDSSYSNNFDRESARFSTGRTTGGSQYRSDSTACPQPLRLPAPRPPPEQKKNWEESIYGMYGDVRTPKETLPRHKSQRQQRRPAQQPEDEDSADEEVPRRPDREPQGPRFERQQSRSGPEPQRFNSQRERRRSPQDDRRDNDREERRNDKKTRRKQEENESNGYGHVNINIDVGGGGTSRTYDSESGSFGRTNINIGTPLGNGGIPFGRRNNNGGGRLPVNMPFNLPINLPFGL</sequence>
<name>A0A8K0TM21_9PEZI</name>
<feature type="region of interest" description="Disordered" evidence="1">
    <location>
        <begin position="1"/>
        <end position="228"/>
    </location>
</feature>
<feature type="compositionally biased region" description="Basic and acidic residues" evidence="1">
    <location>
        <begin position="140"/>
        <end position="158"/>
    </location>
</feature>
<feature type="compositionally biased region" description="Basic and acidic residues" evidence="1">
    <location>
        <begin position="170"/>
        <end position="192"/>
    </location>
</feature>
<accession>A0A8K0TM21</accession>